<keyword evidence="3" id="KW-1185">Reference proteome</keyword>
<accession>A0A317L6A9</accession>
<dbReference type="RefSeq" id="WP_109982965.1">
    <property type="nucleotide sequence ID" value="NZ_QGTD01000001.1"/>
</dbReference>
<dbReference type="Pfam" id="PF15978">
    <property type="entry name" value="TnsD"/>
    <property type="match status" value="1"/>
</dbReference>
<dbReference type="Proteomes" id="UP000245624">
    <property type="component" value="Unassembled WGS sequence"/>
</dbReference>
<organism evidence="2 3">
    <name type="scientific">Gracilibacillus dipsosauri</name>
    <dbReference type="NCBI Taxonomy" id="178340"/>
    <lineage>
        <taxon>Bacteria</taxon>
        <taxon>Bacillati</taxon>
        <taxon>Bacillota</taxon>
        <taxon>Bacilli</taxon>
        <taxon>Bacillales</taxon>
        <taxon>Bacillaceae</taxon>
        <taxon>Gracilibacillus</taxon>
    </lineage>
</organism>
<name>A0A317L6A9_9BACI</name>
<gene>
    <name evidence="2" type="ORF">DLJ74_00985</name>
</gene>
<reference evidence="2 3" key="1">
    <citation type="submission" date="2018-05" db="EMBL/GenBank/DDBJ databases">
        <title>Genomic analysis of Gracilibacillus dipsosauri DD1 reveals novel features of a salt-tolerant amylase.</title>
        <authorList>
            <person name="Deutch C.E."/>
            <person name="Yang S."/>
        </authorList>
    </citation>
    <scope>NUCLEOTIDE SEQUENCE [LARGE SCALE GENOMIC DNA]</scope>
    <source>
        <strain evidence="2 3">DD1</strain>
    </source>
</reference>
<dbReference type="OrthoDB" id="470139at2"/>
<protein>
    <recommendedName>
        <fullName evidence="1">Transposon Tn7 transposition protein TnsD C-terminal domain-containing protein</fullName>
    </recommendedName>
</protein>
<dbReference type="AlphaFoldDB" id="A0A317L6A9"/>
<evidence type="ECO:0000313" key="2">
    <source>
        <dbReference type="EMBL" id="PWU70438.1"/>
    </source>
</evidence>
<proteinExistence type="predicted"/>
<sequence>MCPIHKIWLTKTNVRYTEKTNKHEFICIEQCKFIEEKEKNVSYFSHLIFIAEQTYYLLNHLTEPLGLKRLNEFYVIRLQQEGYATMTGRIKWFKLIPCFNRYYGEELLSELNCLININKQNTWLHKMLREPRVSCHPLRHILILGFLGENISSLDEKIESGLAYKPFGDGPWICLNKAADHYQKEVINSCTITRDYKTDLPIGTFSCECGFVFSRKGPDQKKEDRLKRGRIKVFGHVWERKLKELLNQSLSLRETAKILGVDPVTIKNKKSSKLSCKESNQQNTLLNKKRKEWIALLKDNKMQTITKIRSLNSGLYTWLYRNDLEWLHDHYPKFNKNITYKKRVDWVTRDKEIAEQVEIIANEIKSDTENLQRVTKNEIGRRIENISLASLYKNANKMPKTQTVISEYVESIEQYQIRRIKRIARSLRESNPFFKEWELIRVAGLKKKFVQKHKSLIEYETNQ</sequence>
<dbReference type="InterPro" id="IPR032750">
    <property type="entry name" value="TnsD_C"/>
</dbReference>
<comment type="caution">
    <text evidence="2">The sequence shown here is derived from an EMBL/GenBank/DDBJ whole genome shotgun (WGS) entry which is preliminary data.</text>
</comment>
<evidence type="ECO:0000313" key="3">
    <source>
        <dbReference type="Proteomes" id="UP000245624"/>
    </source>
</evidence>
<evidence type="ECO:0000259" key="1">
    <source>
        <dbReference type="Pfam" id="PF15978"/>
    </source>
</evidence>
<feature type="domain" description="Transposon Tn7 transposition protein TnsD C-terminal" evidence="1">
    <location>
        <begin position="50"/>
        <end position="404"/>
    </location>
</feature>
<dbReference type="EMBL" id="QGTD01000001">
    <property type="protein sequence ID" value="PWU70438.1"/>
    <property type="molecule type" value="Genomic_DNA"/>
</dbReference>